<feature type="transmembrane region" description="Helical" evidence="7">
    <location>
        <begin position="213"/>
        <end position="231"/>
    </location>
</feature>
<feature type="transmembrane region" description="Helical" evidence="7">
    <location>
        <begin position="125"/>
        <end position="148"/>
    </location>
</feature>
<evidence type="ECO:0000256" key="7">
    <source>
        <dbReference type="SAM" id="Phobius"/>
    </source>
</evidence>
<dbReference type="Pfam" id="PF03741">
    <property type="entry name" value="TerC"/>
    <property type="match status" value="1"/>
</dbReference>
<proteinExistence type="inferred from homology"/>
<dbReference type="Gene3D" id="3.30.465.10">
    <property type="match status" value="1"/>
</dbReference>
<dbReference type="InterPro" id="IPR000644">
    <property type="entry name" value="CBS_dom"/>
</dbReference>
<dbReference type="RefSeq" id="WP_130553054.1">
    <property type="nucleotide sequence ID" value="NZ_SHMC01000011.1"/>
</dbReference>
<feature type="domain" description="CBS" evidence="8">
    <location>
        <begin position="302"/>
        <end position="363"/>
    </location>
</feature>
<dbReference type="PROSITE" id="PS51371">
    <property type="entry name" value="CBS"/>
    <property type="match status" value="2"/>
</dbReference>
<dbReference type="GO" id="GO:0005886">
    <property type="term" value="C:plasma membrane"/>
    <property type="evidence" value="ECO:0007669"/>
    <property type="project" value="UniProtKB-SubCell"/>
</dbReference>
<evidence type="ECO:0000313" key="9">
    <source>
        <dbReference type="EMBL" id="TAA20160.1"/>
    </source>
</evidence>
<evidence type="ECO:0000259" key="8">
    <source>
        <dbReference type="PROSITE" id="PS51371"/>
    </source>
</evidence>
<organism evidence="9 10">
    <name type="scientific">Pseudoxanthomonas winnipegensis</name>
    <dbReference type="NCBI Taxonomy" id="2480810"/>
    <lineage>
        <taxon>Bacteria</taxon>
        <taxon>Pseudomonadati</taxon>
        <taxon>Pseudomonadota</taxon>
        <taxon>Gammaproteobacteria</taxon>
        <taxon>Lysobacterales</taxon>
        <taxon>Lysobacteraceae</taxon>
        <taxon>Pseudoxanthomonas</taxon>
    </lineage>
</organism>
<keyword evidence="7" id="KW-0472">Membrane</keyword>
<dbReference type="Pfam" id="PF00571">
    <property type="entry name" value="CBS"/>
    <property type="match status" value="1"/>
</dbReference>
<keyword evidence="5 6" id="KW-0129">CBS domain</keyword>
<dbReference type="GO" id="GO:0050660">
    <property type="term" value="F:flavin adenine dinucleotide binding"/>
    <property type="evidence" value="ECO:0007669"/>
    <property type="project" value="InterPro"/>
</dbReference>
<feature type="domain" description="CBS" evidence="8">
    <location>
        <begin position="366"/>
        <end position="423"/>
    </location>
</feature>
<protein>
    <submittedName>
        <fullName evidence="9">TerC family protein</fullName>
    </submittedName>
</protein>
<dbReference type="Proteomes" id="UP000292627">
    <property type="component" value="Unassembled WGS sequence"/>
</dbReference>
<gene>
    <name evidence="9" type="ORF">EA660_19230</name>
</gene>
<sequence length="514" mass="56348">MEWLSDPSIWMGLATLVILEIILGIDNLVFIAILADKLPPEQRDRARLIGLSLALLMRLVLLATLSWIMRLTDPLFALGGQSFSGRDLILLAGGAFLLFKATMELHERLEGADPHQDGAKAFPSFALVIAQIVVLDAVFSLDSVITAVGMVDELGVMIAAVVIAMAIMMLASRPLTRFVGRHPTVVILCLGFLLMIGFSLLAEGLGFKIPKGYLYAAIAFSILIEGFNQWSRFNRERRQRRLPFRQRTAEAVLRLLGARGRRDAQDQRDVADAADEERLEPSEQHMIRSVLTLAERPVTALMTVRADLEWLDSRADAQDIAQRLAASPHTRMLVCDGELDRLQGVVQSRDLLANALGGAPLDLVGCTREPLVLPETTTALRALDRIREHPLPLAIVVDEYGSIEGLVTANDLLAAIAGDLADTQDADYGALERETGVWEIDGAMHLDEIERLTGLVLPRSSRYQTLSGLFLHQLDRLPAPGDRVVVGDVLAEVFSLDRRRVGKALLRAASESAA</sequence>
<keyword evidence="3" id="KW-1003">Cell membrane</keyword>
<dbReference type="InterPro" id="IPR036318">
    <property type="entry name" value="FAD-bd_PCMH-like_sf"/>
</dbReference>
<dbReference type="OrthoDB" id="9805314at2"/>
<evidence type="ECO:0000256" key="5">
    <source>
        <dbReference type="ARBA" id="ARBA00023122"/>
    </source>
</evidence>
<dbReference type="InterPro" id="IPR046342">
    <property type="entry name" value="CBS_dom_sf"/>
</dbReference>
<dbReference type="InterPro" id="IPR005170">
    <property type="entry name" value="Transptr-assoc_dom"/>
</dbReference>
<dbReference type="SUPFAM" id="SSF103473">
    <property type="entry name" value="MFS general substrate transporter"/>
    <property type="match status" value="1"/>
</dbReference>
<feature type="transmembrane region" description="Helical" evidence="7">
    <location>
        <begin position="46"/>
        <end position="68"/>
    </location>
</feature>
<evidence type="ECO:0000256" key="4">
    <source>
        <dbReference type="ARBA" id="ARBA00022737"/>
    </source>
</evidence>
<keyword evidence="7" id="KW-1133">Transmembrane helix</keyword>
<dbReference type="Gene3D" id="3.10.580.10">
    <property type="entry name" value="CBS-domain"/>
    <property type="match status" value="1"/>
</dbReference>
<dbReference type="SUPFAM" id="SSF56176">
    <property type="entry name" value="FAD-binding/transporter-associated domain-like"/>
    <property type="match status" value="1"/>
</dbReference>
<evidence type="ECO:0000313" key="10">
    <source>
        <dbReference type="Proteomes" id="UP000292627"/>
    </source>
</evidence>
<feature type="transmembrane region" description="Helical" evidence="7">
    <location>
        <begin position="12"/>
        <end position="34"/>
    </location>
</feature>
<dbReference type="SUPFAM" id="SSF54631">
    <property type="entry name" value="CBS-domain pair"/>
    <property type="match status" value="1"/>
</dbReference>
<dbReference type="PANTHER" id="PTHR22777:SF30">
    <property type="entry name" value="UPF0053 PROTEIN YEGH"/>
    <property type="match status" value="1"/>
</dbReference>
<name>A0A4Q8L4R4_9GAMM</name>
<keyword evidence="7" id="KW-0812">Transmembrane</keyword>
<dbReference type="EMBL" id="SHMC01000011">
    <property type="protein sequence ID" value="TAA20160.1"/>
    <property type="molecule type" value="Genomic_DNA"/>
</dbReference>
<dbReference type="PANTHER" id="PTHR22777">
    <property type="entry name" value="HEMOLYSIN-RELATED"/>
    <property type="match status" value="1"/>
</dbReference>
<evidence type="ECO:0000256" key="2">
    <source>
        <dbReference type="ARBA" id="ARBA00006337"/>
    </source>
</evidence>
<dbReference type="SMART" id="SM00116">
    <property type="entry name" value="CBS"/>
    <property type="match status" value="2"/>
</dbReference>
<dbReference type="Pfam" id="PF03471">
    <property type="entry name" value="CorC_HlyC"/>
    <property type="match status" value="1"/>
</dbReference>
<accession>A0A4Q8L4R4</accession>
<dbReference type="AlphaFoldDB" id="A0A4Q8L4R4"/>
<evidence type="ECO:0000256" key="3">
    <source>
        <dbReference type="ARBA" id="ARBA00022475"/>
    </source>
</evidence>
<keyword evidence="4" id="KW-0677">Repeat</keyword>
<evidence type="ECO:0000256" key="1">
    <source>
        <dbReference type="ARBA" id="ARBA00004651"/>
    </source>
</evidence>
<dbReference type="InterPro" id="IPR036259">
    <property type="entry name" value="MFS_trans_sf"/>
</dbReference>
<dbReference type="InterPro" id="IPR044751">
    <property type="entry name" value="Ion_transp-like_CBS"/>
</dbReference>
<dbReference type="InterPro" id="IPR005496">
    <property type="entry name" value="Integral_membrane_TerC"/>
</dbReference>
<feature type="transmembrane region" description="Helical" evidence="7">
    <location>
        <begin position="88"/>
        <end position="105"/>
    </location>
</feature>
<dbReference type="SMART" id="SM01091">
    <property type="entry name" value="CorC_HlyC"/>
    <property type="match status" value="1"/>
</dbReference>
<comment type="caution">
    <text evidence="9">The sequence shown here is derived from an EMBL/GenBank/DDBJ whole genome shotgun (WGS) entry which is preliminary data.</text>
</comment>
<comment type="subcellular location">
    <subcellularLocation>
        <location evidence="1">Cell membrane</location>
        <topology evidence="1">Multi-pass membrane protein</topology>
    </subcellularLocation>
</comment>
<feature type="transmembrane region" description="Helical" evidence="7">
    <location>
        <begin position="154"/>
        <end position="172"/>
    </location>
</feature>
<dbReference type="InterPro" id="IPR016169">
    <property type="entry name" value="FAD-bd_PCMH_sub2"/>
</dbReference>
<comment type="similarity">
    <text evidence="2">Belongs to the UPF0053 family.</text>
</comment>
<evidence type="ECO:0000256" key="6">
    <source>
        <dbReference type="PROSITE-ProRule" id="PRU00703"/>
    </source>
</evidence>
<feature type="transmembrane region" description="Helical" evidence="7">
    <location>
        <begin position="184"/>
        <end position="201"/>
    </location>
</feature>
<reference evidence="9 10" key="1">
    <citation type="submission" date="2019-02" db="EMBL/GenBank/DDBJ databases">
        <title>WGS of Pseudoxanthomonas species novum from clinical isolates.</title>
        <authorList>
            <person name="Bernier A.-M."/>
            <person name="Bernard K."/>
            <person name="Vachon A."/>
        </authorList>
    </citation>
    <scope>NUCLEOTIDE SEQUENCE [LARGE SCALE GENOMIC DNA]</scope>
    <source>
        <strain evidence="9 10">NML171200</strain>
    </source>
</reference>
<dbReference type="CDD" id="cd04590">
    <property type="entry name" value="CBS_pair_CorC_HlyC_assoc"/>
    <property type="match status" value="1"/>
</dbReference>